<evidence type="ECO:0008006" key="3">
    <source>
        <dbReference type="Google" id="ProtNLM"/>
    </source>
</evidence>
<evidence type="ECO:0000313" key="2">
    <source>
        <dbReference type="Proteomes" id="UP000305398"/>
    </source>
</evidence>
<evidence type="ECO:0000313" key="1">
    <source>
        <dbReference type="EMBL" id="QDA58927.1"/>
    </source>
</evidence>
<sequence>MGTTDSLMAPIPGAERREVGGVQVEVVRTGDARVKRVIYPPGFRWSRDLKDIIGTELCMHAHVGFLAHGQLHIQYANGDGEEFVAPQVVAIEPGHDGWVVGEEPAVLIEFDFEQQTVQRLGLPLVHAQR</sequence>
<organism evidence="1 2">
    <name type="scientific">Hymenobacter jejuensis</name>
    <dbReference type="NCBI Taxonomy" id="2502781"/>
    <lineage>
        <taxon>Bacteria</taxon>
        <taxon>Pseudomonadati</taxon>
        <taxon>Bacteroidota</taxon>
        <taxon>Cytophagia</taxon>
        <taxon>Cytophagales</taxon>
        <taxon>Hymenobacteraceae</taxon>
        <taxon>Hymenobacter</taxon>
    </lineage>
</organism>
<dbReference type="AlphaFoldDB" id="A0A5B7ZVN8"/>
<accession>A0A5B7ZVN8</accession>
<keyword evidence="2" id="KW-1185">Reference proteome</keyword>
<dbReference type="RefSeq" id="WP_139514002.1">
    <property type="nucleotide sequence ID" value="NZ_CP040896.1"/>
</dbReference>
<dbReference type="KEGG" id="hyj:FHG12_01890"/>
<dbReference type="OrthoDB" id="161242at2"/>
<proteinExistence type="predicted"/>
<dbReference type="EMBL" id="CP040896">
    <property type="protein sequence ID" value="QDA58927.1"/>
    <property type="molecule type" value="Genomic_DNA"/>
</dbReference>
<name>A0A5B7ZVN8_9BACT</name>
<dbReference type="Proteomes" id="UP000305398">
    <property type="component" value="Chromosome"/>
</dbReference>
<reference evidence="1 2" key="1">
    <citation type="submission" date="2019-06" db="EMBL/GenBank/DDBJ databases">
        <authorList>
            <person name="Srinivasan S."/>
        </authorList>
    </citation>
    <scope>NUCLEOTIDE SEQUENCE [LARGE SCALE GENOMIC DNA]</scope>
    <source>
        <strain evidence="1 2">17J68-5</strain>
    </source>
</reference>
<protein>
    <recommendedName>
        <fullName evidence="3">Cupin</fullName>
    </recommendedName>
</protein>
<gene>
    <name evidence="1" type="ORF">FHG12_01890</name>
</gene>